<evidence type="ECO:0000313" key="3">
    <source>
        <dbReference type="Proteomes" id="UP001432060"/>
    </source>
</evidence>
<reference evidence="2" key="1">
    <citation type="submission" date="2022-10" db="EMBL/GenBank/DDBJ databases">
        <title>The complete genomes of actinobacterial strains from the NBC collection.</title>
        <authorList>
            <person name="Joergensen T.S."/>
            <person name="Alvarez Arevalo M."/>
            <person name="Sterndorff E.B."/>
            <person name="Faurdal D."/>
            <person name="Vuksanovic O."/>
            <person name="Mourched A.-S."/>
            <person name="Charusanti P."/>
            <person name="Shaw S."/>
            <person name="Blin K."/>
            <person name="Weber T."/>
        </authorList>
    </citation>
    <scope>NUCLEOTIDE SEQUENCE</scope>
    <source>
        <strain evidence="2">NBC_00668</strain>
    </source>
</reference>
<feature type="transmembrane region" description="Helical" evidence="1">
    <location>
        <begin position="458"/>
        <end position="478"/>
    </location>
</feature>
<keyword evidence="1" id="KW-0812">Transmembrane</keyword>
<name>A0ABZ1XIU4_9ACTN</name>
<keyword evidence="3" id="KW-1185">Reference proteome</keyword>
<evidence type="ECO:0000256" key="1">
    <source>
        <dbReference type="SAM" id="Phobius"/>
    </source>
</evidence>
<accession>A0ABZ1XIU4</accession>
<dbReference type="EMBL" id="CP109019">
    <property type="protein sequence ID" value="WUT82931.1"/>
    <property type="molecule type" value="Genomic_DNA"/>
</dbReference>
<feature type="transmembrane region" description="Helical" evidence="1">
    <location>
        <begin position="296"/>
        <end position="316"/>
    </location>
</feature>
<keyword evidence="1" id="KW-1133">Transmembrane helix</keyword>
<organism evidence="2 3">
    <name type="scientific">Streptomyces melanogenes</name>
    <dbReference type="NCBI Taxonomy" id="67326"/>
    <lineage>
        <taxon>Bacteria</taxon>
        <taxon>Bacillati</taxon>
        <taxon>Actinomycetota</taxon>
        <taxon>Actinomycetes</taxon>
        <taxon>Kitasatosporales</taxon>
        <taxon>Streptomycetaceae</taxon>
        <taxon>Streptomyces</taxon>
    </lineage>
</organism>
<feature type="transmembrane region" description="Helical" evidence="1">
    <location>
        <begin position="371"/>
        <end position="397"/>
    </location>
</feature>
<feature type="transmembrane region" description="Helical" evidence="1">
    <location>
        <begin position="204"/>
        <end position="225"/>
    </location>
</feature>
<feature type="transmembrane region" description="Helical" evidence="1">
    <location>
        <begin position="109"/>
        <end position="131"/>
    </location>
</feature>
<feature type="transmembrane region" description="Helical" evidence="1">
    <location>
        <begin position="137"/>
        <end position="157"/>
    </location>
</feature>
<feature type="transmembrane region" description="Helical" evidence="1">
    <location>
        <begin position="433"/>
        <end position="452"/>
    </location>
</feature>
<evidence type="ECO:0000313" key="2">
    <source>
        <dbReference type="EMBL" id="WUT82931.1"/>
    </source>
</evidence>
<protein>
    <recommendedName>
        <fullName evidence="4">Integral membrane protein</fullName>
    </recommendedName>
</protein>
<evidence type="ECO:0008006" key="4">
    <source>
        <dbReference type="Google" id="ProtNLM"/>
    </source>
</evidence>
<dbReference type="RefSeq" id="WP_329398218.1">
    <property type="nucleotide sequence ID" value="NZ_CP109019.1"/>
</dbReference>
<proteinExistence type="predicted"/>
<keyword evidence="1" id="KW-0472">Membrane</keyword>
<feature type="transmembrane region" description="Helical" evidence="1">
    <location>
        <begin position="178"/>
        <end position="198"/>
    </location>
</feature>
<feature type="transmembrane region" description="Helical" evidence="1">
    <location>
        <begin position="328"/>
        <end position="350"/>
    </location>
</feature>
<dbReference type="Proteomes" id="UP001432060">
    <property type="component" value="Chromosome"/>
</dbReference>
<gene>
    <name evidence="2" type="ORF">OG515_12320</name>
</gene>
<sequence>MSGSLWLGEEGHGQNTLPFIPRQRPHAVAADPIDELADRMEELIAAAVHPDEVAAILESDGMTDAHIRTTYGRQDSFELAEDLYARVERRYPPAARPPADPWHAALPACLLRGLVFALPGLAYVLGAPLLAGPPDGFGLPAGTVPLLAGAITGWVWNQGLSHRAYAWLGLGDRPAAAAALRAGAPLGAVLSALVALAASGPGELSAAAFAAGQAVYLAAATVLLALGRERDLLVALLPMTAGAAGTVALDLPDVLRTGLLLLSLAAAAGFARRALAGEASGDGGAADERPGPRLAASVPYGLFGLGTGVLVLYAAVADVFADGAGAAVAAPSAVALTLSMGPAEWLLYRFRSESLAGLRASTTAYGFRKATALTLAVCLSGYLAILFALTVVGTLLWPGAPDLGALRLTGLLLTGMVLWTALLLQSFGAVRSAAAVCCAAGGVQVLTLATGAGHPRTVGPVVAGVAAVVLAGLVGALLGRVTAHRV</sequence>
<feature type="transmembrane region" description="Helical" evidence="1">
    <location>
        <begin position="403"/>
        <end position="424"/>
    </location>
</feature>